<dbReference type="FunFam" id="1.20.1250.20:FF:000218">
    <property type="entry name" value="facilitated trehalose transporter Tret1"/>
    <property type="match status" value="1"/>
</dbReference>
<keyword evidence="3 9" id="KW-0813">Transport</keyword>
<dbReference type="InterPro" id="IPR005828">
    <property type="entry name" value="MFS_sugar_transport-like"/>
</dbReference>
<evidence type="ECO:0000259" key="11">
    <source>
        <dbReference type="PROSITE" id="PS50850"/>
    </source>
</evidence>
<keyword evidence="7 10" id="KW-1133">Transmembrane helix</keyword>
<evidence type="ECO:0000313" key="12">
    <source>
        <dbReference type="EMBL" id="MUN53962.1"/>
    </source>
</evidence>
<dbReference type="PANTHER" id="PTHR48020">
    <property type="entry name" value="PROTON MYO-INOSITOL COTRANSPORTER"/>
    <property type="match status" value="1"/>
</dbReference>
<evidence type="ECO:0000256" key="1">
    <source>
        <dbReference type="ARBA" id="ARBA00004651"/>
    </source>
</evidence>
<dbReference type="OrthoDB" id="4008739at2"/>
<feature type="transmembrane region" description="Helical" evidence="10">
    <location>
        <begin position="83"/>
        <end position="103"/>
    </location>
</feature>
<evidence type="ECO:0000256" key="6">
    <source>
        <dbReference type="ARBA" id="ARBA00022692"/>
    </source>
</evidence>
<feature type="transmembrane region" description="Helical" evidence="10">
    <location>
        <begin position="350"/>
        <end position="374"/>
    </location>
</feature>
<organism evidence="12 13">
    <name type="scientific">Rothia koreensis</name>
    <dbReference type="NCBI Taxonomy" id="592378"/>
    <lineage>
        <taxon>Bacteria</taxon>
        <taxon>Bacillati</taxon>
        <taxon>Actinomycetota</taxon>
        <taxon>Actinomycetes</taxon>
        <taxon>Micrococcales</taxon>
        <taxon>Micrococcaceae</taxon>
        <taxon>Rothia</taxon>
    </lineage>
</organism>
<keyword evidence="8 10" id="KW-0472">Membrane</keyword>
<evidence type="ECO:0000256" key="3">
    <source>
        <dbReference type="ARBA" id="ARBA00022448"/>
    </source>
</evidence>
<dbReference type="SUPFAM" id="SSF103473">
    <property type="entry name" value="MFS general substrate transporter"/>
    <property type="match status" value="1"/>
</dbReference>
<dbReference type="NCBIfam" id="TIGR00879">
    <property type="entry name" value="SP"/>
    <property type="match status" value="1"/>
</dbReference>
<keyword evidence="4" id="KW-1003">Cell membrane</keyword>
<evidence type="ECO:0000313" key="13">
    <source>
        <dbReference type="Proteomes" id="UP000462152"/>
    </source>
</evidence>
<feature type="transmembrane region" description="Helical" evidence="10">
    <location>
        <begin position="255"/>
        <end position="279"/>
    </location>
</feature>
<accession>A0A7K1LGA0</accession>
<keyword evidence="13" id="KW-1185">Reference proteome</keyword>
<dbReference type="PANTHER" id="PTHR48020:SF12">
    <property type="entry name" value="PROTON MYO-INOSITOL COTRANSPORTER"/>
    <property type="match status" value="1"/>
</dbReference>
<name>A0A7K1LGA0_9MICC</name>
<dbReference type="EMBL" id="WOGT01000001">
    <property type="protein sequence ID" value="MUN53962.1"/>
    <property type="molecule type" value="Genomic_DNA"/>
</dbReference>
<keyword evidence="5" id="KW-0762">Sugar transport</keyword>
<dbReference type="InterPro" id="IPR003663">
    <property type="entry name" value="Sugar/inositol_transpt"/>
</dbReference>
<sequence length="474" mass="52002">MSQEPRRTARLRVISASLLVALGGLLYGYDTGVISGTLAQIADDYGVSEHGVTAEFITSFILAGAVVGALGASFFARRFGRRVTIMAVASVFVAGVVFCAISPNPYVMMASRFFLGLAVGGSTQTIPTYISELAPKNKRGSYVTFFNIAIGVGILSAALVNFFLRDVEWHWKIVVAAIPAIVLVLGMIPLPESPRWLVSKGEVDTATEVLEWVRPSEKSAKKEIREIEKTRREEQRQAAKSEWSAMLSEKWMRPAIIAGVAVAVFTQITGLEMMIYYTPTLLTHVGLPSDIGLSINVMVGLVYVVMTAIGRFIVDRMGRRTLMLWTLPFAALWIALFGLTLFMGGDHPNIPLMLIFLMLFMVFQAGGIQVVGWLMGSELYPLKIRTSATSLHAMALWGSNLVVTSTALTLVNFLSPGGAMMVYAALNVIAWIVIYYRVPETRGRSLEDIESSLHEGDFLPLERKRLAREGAELH</sequence>
<dbReference type="InterPro" id="IPR005829">
    <property type="entry name" value="Sugar_transporter_CS"/>
</dbReference>
<dbReference type="Gene3D" id="1.20.1250.20">
    <property type="entry name" value="MFS general substrate transporter like domains"/>
    <property type="match status" value="1"/>
</dbReference>
<evidence type="ECO:0000256" key="9">
    <source>
        <dbReference type="RuleBase" id="RU003346"/>
    </source>
</evidence>
<gene>
    <name evidence="12" type="ORF">GMA10_01745</name>
</gene>
<dbReference type="Pfam" id="PF00083">
    <property type="entry name" value="Sugar_tr"/>
    <property type="match status" value="1"/>
</dbReference>
<keyword evidence="6 10" id="KW-0812">Transmembrane</keyword>
<protein>
    <submittedName>
        <fullName evidence="12">Sugar porter family MFS transporter</fullName>
    </submittedName>
</protein>
<dbReference type="AlphaFoldDB" id="A0A7K1LGA0"/>
<dbReference type="InterPro" id="IPR020846">
    <property type="entry name" value="MFS_dom"/>
</dbReference>
<feature type="transmembrane region" description="Helical" evidence="10">
    <location>
        <begin position="420"/>
        <end position="438"/>
    </location>
</feature>
<feature type="domain" description="Major facilitator superfamily (MFS) profile" evidence="11">
    <location>
        <begin position="16"/>
        <end position="442"/>
    </location>
</feature>
<comment type="similarity">
    <text evidence="2 9">Belongs to the major facilitator superfamily. Sugar transporter (TC 2.A.1.1) family.</text>
</comment>
<dbReference type="PROSITE" id="PS00217">
    <property type="entry name" value="SUGAR_TRANSPORT_2"/>
    <property type="match status" value="1"/>
</dbReference>
<feature type="transmembrane region" description="Helical" evidence="10">
    <location>
        <begin position="142"/>
        <end position="163"/>
    </location>
</feature>
<dbReference type="Proteomes" id="UP000462152">
    <property type="component" value="Unassembled WGS sequence"/>
</dbReference>
<dbReference type="GO" id="GO:0005886">
    <property type="term" value="C:plasma membrane"/>
    <property type="evidence" value="ECO:0007669"/>
    <property type="project" value="UniProtKB-SubCell"/>
</dbReference>
<comment type="subcellular location">
    <subcellularLocation>
        <location evidence="1">Cell membrane</location>
        <topology evidence="1">Multi-pass membrane protein</topology>
    </subcellularLocation>
</comment>
<evidence type="ECO:0000256" key="7">
    <source>
        <dbReference type="ARBA" id="ARBA00022989"/>
    </source>
</evidence>
<dbReference type="InterPro" id="IPR036259">
    <property type="entry name" value="MFS_trans_sf"/>
</dbReference>
<evidence type="ECO:0000256" key="5">
    <source>
        <dbReference type="ARBA" id="ARBA00022597"/>
    </source>
</evidence>
<feature type="transmembrane region" description="Helical" evidence="10">
    <location>
        <begin position="56"/>
        <end position="76"/>
    </location>
</feature>
<proteinExistence type="inferred from homology"/>
<dbReference type="PRINTS" id="PR00171">
    <property type="entry name" value="SUGRTRNSPORT"/>
</dbReference>
<reference evidence="12 13" key="1">
    <citation type="submission" date="2019-12" db="EMBL/GenBank/DDBJ databases">
        <authorList>
            <person name="Li J."/>
            <person name="Shi Y."/>
            <person name="Xu G."/>
            <person name="Xiao D."/>
            <person name="Ran X."/>
        </authorList>
    </citation>
    <scope>NUCLEOTIDE SEQUENCE [LARGE SCALE GENOMIC DNA]</scope>
    <source>
        <strain evidence="12 13">JCM 15915</strain>
    </source>
</reference>
<evidence type="ECO:0000256" key="8">
    <source>
        <dbReference type="ARBA" id="ARBA00023136"/>
    </source>
</evidence>
<feature type="transmembrane region" description="Helical" evidence="10">
    <location>
        <begin position="12"/>
        <end position="29"/>
    </location>
</feature>
<feature type="transmembrane region" description="Helical" evidence="10">
    <location>
        <begin position="395"/>
        <end position="414"/>
    </location>
</feature>
<evidence type="ECO:0000256" key="4">
    <source>
        <dbReference type="ARBA" id="ARBA00022475"/>
    </source>
</evidence>
<evidence type="ECO:0000256" key="10">
    <source>
        <dbReference type="SAM" id="Phobius"/>
    </source>
</evidence>
<feature type="transmembrane region" description="Helical" evidence="10">
    <location>
        <begin position="322"/>
        <end position="344"/>
    </location>
</feature>
<evidence type="ECO:0000256" key="2">
    <source>
        <dbReference type="ARBA" id="ARBA00010992"/>
    </source>
</evidence>
<feature type="transmembrane region" description="Helical" evidence="10">
    <location>
        <begin position="291"/>
        <end position="310"/>
    </location>
</feature>
<dbReference type="InterPro" id="IPR050814">
    <property type="entry name" value="Myo-inositol_Transporter"/>
</dbReference>
<dbReference type="GO" id="GO:0022857">
    <property type="term" value="F:transmembrane transporter activity"/>
    <property type="evidence" value="ECO:0007669"/>
    <property type="project" value="InterPro"/>
</dbReference>
<dbReference type="PROSITE" id="PS50850">
    <property type="entry name" value="MFS"/>
    <property type="match status" value="1"/>
</dbReference>
<comment type="caution">
    <text evidence="12">The sequence shown here is derived from an EMBL/GenBank/DDBJ whole genome shotgun (WGS) entry which is preliminary data.</text>
</comment>